<evidence type="ECO:0000313" key="1">
    <source>
        <dbReference type="EMBL" id="MED6275484.1"/>
    </source>
</evidence>
<organism evidence="1 2">
    <name type="scientific">Characodon lateralis</name>
    <dbReference type="NCBI Taxonomy" id="208331"/>
    <lineage>
        <taxon>Eukaryota</taxon>
        <taxon>Metazoa</taxon>
        <taxon>Chordata</taxon>
        <taxon>Craniata</taxon>
        <taxon>Vertebrata</taxon>
        <taxon>Euteleostomi</taxon>
        <taxon>Actinopterygii</taxon>
        <taxon>Neopterygii</taxon>
        <taxon>Teleostei</taxon>
        <taxon>Neoteleostei</taxon>
        <taxon>Acanthomorphata</taxon>
        <taxon>Ovalentaria</taxon>
        <taxon>Atherinomorphae</taxon>
        <taxon>Cyprinodontiformes</taxon>
        <taxon>Goodeidae</taxon>
        <taxon>Characodon</taxon>
    </lineage>
</organism>
<name>A0ABU7DP22_9TELE</name>
<accession>A0ABU7DP22</accession>
<dbReference type="Proteomes" id="UP001352852">
    <property type="component" value="Unassembled WGS sequence"/>
</dbReference>
<evidence type="ECO:0000313" key="2">
    <source>
        <dbReference type="Proteomes" id="UP001352852"/>
    </source>
</evidence>
<sequence>MFLCIIRSPGLLSSSLEKVGQLLFMENQHLTINHESNVGTAKQKHRRSISCPGNRSKCHCFIHSWTTEQIVLFLSTSTGGSTVLGSVYAAMSAAMSPSEVDCYWCTLSSLCLLSIQTVC</sequence>
<keyword evidence="2" id="KW-1185">Reference proteome</keyword>
<reference evidence="1 2" key="1">
    <citation type="submission" date="2021-06" db="EMBL/GenBank/DDBJ databases">
        <authorList>
            <person name="Palmer J.M."/>
        </authorList>
    </citation>
    <scope>NUCLEOTIDE SEQUENCE [LARGE SCALE GENOMIC DNA]</scope>
    <source>
        <strain evidence="1 2">CL_MEX2019</strain>
        <tissue evidence="1">Muscle</tissue>
    </source>
</reference>
<protein>
    <submittedName>
        <fullName evidence="1">Uncharacterized protein</fullName>
    </submittedName>
</protein>
<gene>
    <name evidence="1" type="ORF">CHARACLAT_026919</name>
</gene>
<comment type="caution">
    <text evidence="1">The sequence shown here is derived from an EMBL/GenBank/DDBJ whole genome shotgun (WGS) entry which is preliminary data.</text>
</comment>
<proteinExistence type="predicted"/>
<dbReference type="EMBL" id="JAHUTJ010027911">
    <property type="protein sequence ID" value="MED6275484.1"/>
    <property type="molecule type" value="Genomic_DNA"/>
</dbReference>